<dbReference type="EMBL" id="ADLK01000008">
    <property type="protein sequence ID" value="KMW22758.1"/>
    <property type="molecule type" value="Genomic_DNA"/>
</dbReference>
<organism evidence="7 8">
    <name type="scientific">[Clostridium] citroniae WAL-19142</name>
    <dbReference type="NCBI Taxonomy" id="742734"/>
    <lineage>
        <taxon>Bacteria</taxon>
        <taxon>Bacillati</taxon>
        <taxon>Bacillota</taxon>
        <taxon>Clostridia</taxon>
        <taxon>Lachnospirales</taxon>
        <taxon>Lachnospiraceae</taxon>
        <taxon>Enterocloster</taxon>
    </lineage>
</organism>
<dbReference type="PATRIC" id="fig|742734.4.peg.1387"/>
<evidence type="ECO:0000313" key="7">
    <source>
        <dbReference type="EMBL" id="KMW22758.1"/>
    </source>
</evidence>
<dbReference type="GO" id="GO:0006935">
    <property type="term" value="P:chemotaxis"/>
    <property type="evidence" value="ECO:0007669"/>
    <property type="project" value="UniProtKB-KW"/>
</dbReference>
<keyword evidence="1" id="KW-0145">Chemotaxis</keyword>
<evidence type="ECO:0008006" key="9">
    <source>
        <dbReference type="Google" id="ProtNLM"/>
    </source>
</evidence>
<reference evidence="7 8" key="1">
    <citation type="submission" date="2011-04" db="EMBL/GenBank/DDBJ databases">
        <title>The Genome Sequence of Clostridium citroniae WAL-19142.</title>
        <authorList>
            <consortium name="The Broad Institute Genome Sequencing Platform"/>
            <person name="Earl A."/>
            <person name="Ward D."/>
            <person name="Feldgarden M."/>
            <person name="Gevers D."/>
            <person name="Warren Y.A."/>
            <person name="Tyrrell K.L."/>
            <person name="Citron D.M."/>
            <person name="Goldstein E.J."/>
            <person name="Daigneault M."/>
            <person name="Allen-Vercoe E."/>
            <person name="Young S.K."/>
            <person name="Zeng Q."/>
            <person name="Gargeya S."/>
            <person name="Fitzgerald M."/>
            <person name="Haas B."/>
            <person name="Abouelleil A."/>
            <person name="Alvarado L."/>
            <person name="Arachchi H.M."/>
            <person name="Berlin A."/>
            <person name="Brown A."/>
            <person name="Chapman S.B."/>
            <person name="Chen Z."/>
            <person name="Dunbar C."/>
            <person name="Freedman E."/>
            <person name="Gearin G."/>
            <person name="Gellesch M."/>
            <person name="Goldberg J."/>
            <person name="Griggs A."/>
            <person name="Gujja S."/>
            <person name="Heilman E.R."/>
            <person name="Heiman D."/>
            <person name="Howarth C."/>
            <person name="Larson L."/>
            <person name="Lui A."/>
            <person name="MacDonald P.J."/>
            <person name="Mehta T."/>
            <person name="Montmayeur A."/>
            <person name="Murphy C."/>
            <person name="Neiman D."/>
            <person name="Pearson M."/>
            <person name="Priest M."/>
            <person name="Roberts A."/>
            <person name="Saif S."/>
            <person name="Shea T."/>
            <person name="Shenoy N."/>
            <person name="Sisk P."/>
            <person name="Stolte C."/>
            <person name="Sykes S."/>
            <person name="White J."/>
            <person name="Yandava C."/>
            <person name="Wortman J."/>
            <person name="Nusbaum C."/>
            <person name="Birren B."/>
        </authorList>
    </citation>
    <scope>NUCLEOTIDE SEQUENCE [LARGE SCALE GENOMIC DNA]</scope>
    <source>
        <strain evidence="7 8">WAL-19142</strain>
    </source>
</reference>
<dbReference type="SMART" id="SM00304">
    <property type="entry name" value="HAMP"/>
    <property type="match status" value="1"/>
</dbReference>
<dbReference type="InterPro" id="IPR051310">
    <property type="entry name" value="MCP_chemotaxis"/>
</dbReference>
<feature type="domain" description="Methyl-accepting transducer" evidence="5">
    <location>
        <begin position="315"/>
        <end position="544"/>
    </location>
</feature>
<dbReference type="PANTHER" id="PTHR43531">
    <property type="entry name" value="PROTEIN ICFG"/>
    <property type="match status" value="1"/>
</dbReference>
<protein>
    <recommendedName>
        <fullName evidence="9">Methyl-accepting chemotaxis protein</fullName>
    </recommendedName>
</protein>
<sequence length="559" mass="60846">MMRERFKNYKTGKKMAVAFISIIILYIITVVTALFNIESVSSRMDRLYNEPFANVQSSLRMIANLRAVDRNIVLMAATDELVDEDRYLENTKELIQSEEAALTQLSTGYITAPEKVKELQEEFQKLAVSRTRIMSLLEEGENREVLKEYVDSYLPQANTVRTVLNDVVDLSVADAEHSMSAAHEANHRIMFMLLLLSLVCIAFTVLICVTITKSIVRPIREVKDAANTIANGGLDIGLSYKSRDELGQLADDIRSTSEALKNYVEEIRRGLAALGGGHLNYQPEVVFKGDFIAVGNGLSEISRLLRNSIYQINSSAEQVSLGAEQVSNNAQALAQGASEQAGSVEELAVSINEIAESVRNNADSAVASSRLAASVGHRLGECEEQMASLMESMGQVKKNSGEITGIVRQIEDIAFQTNILALNASVEAARAGEAGRGFSVVAEEVRRLASKTAGASKLTAELVEKNSEAARDGMDAVNATARTLKDSVEGARTVNREMDKISGLSIQQAEAISQIRKSVELISEIVQGNSATSEESAAASEELSAQAQILKELVERFEL</sequence>
<proteinExistence type="inferred from homology"/>
<feature type="transmembrane region" description="Helical" evidence="4">
    <location>
        <begin position="15"/>
        <end position="37"/>
    </location>
</feature>
<keyword evidence="3" id="KW-0807">Transducer</keyword>
<dbReference type="InterPro" id="IPR004089">
    <property type="entry name" value="MCPsignal_dom"/>
</dbReference>
<dbReference type="Pfam" id="PF12729">
    <property type="entry name" value="4HB_MCP_1"/>
    <property type="match status" value="1"/>
</dbReference>
<dbReference type="Pfam" id="PF00672">
    <property type="entry name" value="HAMP"/>
    <property type="match status" value="1"/>
</dbReference>
<feature type="domain" description="HAMP" evidence="6">
    <location>
        <begin position="213"/>
        <end position="265"/>
    </location>
</feature>
<name>A0A0J9CC59_9FIRM</name>
<evidence type="ECO:0000256" key="3">
    <source>
        <dbReference type="PROSITE-ProRule" id="PRU00284"/>
    </source>
</evidence>
<dbReference type="InterPro" id="IPR003660">
    <property type="entry name" value="HAMP_dom"/>
</dbReference>
<dbReference type="GO" id="GO:0005886">
    <property type="term" value="C:plasma membrane"/>
    <property type="evidence" value="ECO:0007669"/>
    <property type="project" value="TreeGrafter"/>
</dbReference>
<dbReference type="Gene3D" id="6.10.340.10">
    <property type="match status" value="1"/>
</dbReference>
<dbReference type="SUPFAM" id="SSF58104">
    <property type="entry name" value="Methyl-accepting chemotaxis protein (MCP) signaling domain"/>
    <property type="match status" value="1"/>
</dbReference>
<keyword evidence="4" id="KW-1133">Transmembrane helix</keyword>
<keyword evidence="4" id="KW-0472">Membrane</keyword>
<comment type="caution">
    <text evidence="7">The sequence shown here is derived from an EMBL/GenBank/DDBJ whole genome shotgun (WGS) entry which is preliminary data.</text>
</comment>
<evidence type="ECO:0000259" key="5">
    <source>
        <dbReference type="PROSITE" id="PS50111"/>
    </source>
</evidence>
<dbReference type="GO" id="GO:0004888">
    <property type="term" value="F:transmembrane signaling receptor activity"/>
    <property type="evidence" value="ECO:0007669"/>
    <property type="project" value="TreeGrafter"/>
</dbReference>
<dbReference type="Pfam" id="PF00015">
    <property type="entry name" value="MCPsignal"/>
    <property type="match status" value="1"/>
</dbReference>
<feature type="transmembrane region" description="Helical" evidence="4">
    <location>
        <begin position="189"/>
        <end position="212"/>
    </location>
</feature>
<dbReference type="CDD" id="cd06225">
    <property type="entry name" value="HAMP"/>
    <property type="match status" value="1"/>
</dbReference>
<dbReference type="InterPro" id="IPR024478">
    <property type="entry name" value="HlyB_4HB_MCP"/>
</dbReference>
<evidence type="ECO:0000313" key="8">
    <source>
        <dbReference type="Proteomes" id="UP000037392"/>
    </source>
</evidence>
<dbReference type="PROSITE" id="PS50111">
    <property type="entry name" value="CHEMOTAXIS_TRANSDUC_2"/>
    <property type="match status" value="1"/>
</dbReference>
<evidence type="ECO:0000256" key="4">
    <source>
        <dbReference type="SAM" id="Phobius"/>
    </source>
</evidence>
<comment type="similarity">
    <text evidence="2">Belongs to the methyl-accepting chemotaxis (MCP) protein family.</text>
</comment>
<gene>
    <name evidence="7" type="ORF">HMPREF9470_01293</name>
</gene>
<evidence type="ECO:0000259" key="6">
    <source>
        <dbReference type="PROSITE" id="PS50885"/>
    </source>
</evidence>
<dbReference type="Proteomes" id="UP000037392">
    <property type="component" value="Unassembled WGS sequence"/>
</dbReference>
<dbReference type="PROSITE" id="PS50885">
    <property type="entry name" value="HAMP"/>
    <property type="match status" value="1"/>
</dbReference>
<dbReference type="GO" id="GO:0007165">
    <property type="term" value="P:signal transduction"/>
    <property type="evidence" value="ECO:0007669"/>
    <property type="project" value="UniProtKB-KW"/>
</dbReference>
<accession>A0A0J9CC59</accession>
<dbReference type="AlphaFoldDB" id="A0A0J9CC59"/>
<keyword evidence="4" id="KW-0812">Transmembrane</keyword>
<evidence type="ECO:0000256" key="1">
    <source>
        <dbReference type="ARBA" id="ARBA00022500"/>
    </source>
</evidence>
<dbReference type="SMART" id="SM00283">
    <property type="entry name" value="MA"/>
    <property type="match status" value="1"/>
</dbReference>
<dbReference type="Gene3D" id="1.10.287.950">
    <property type="entry name" value="Methyl-accepting chemotaxis protein"/>
    <property type="match status" value="1"/>
</dbReference>
<dbReference type="PANTHER" id="PTHR43531:SF11">
    <property type="entry name" value="METHYL-ACCEPTING CHEMOTAXIS PROTEIN 3"/>
    <property type="match status" value="1"/>
</dbReference>
<evidence type="ECO:0000256" key="2">
    <source>
        <dbReference type="ARBA" id="ARBA00029447"/>
    </source>
</evidence>